<accession>A0A3Q2XXS1</accession>
<proteinExistence type="inferred from homology"/>
<dbReference type="Ensembl" id="ENSHCOT00000005731.1">
    <property type="protein sequence ID" value="ENSHCOP00000005221.1"/>
    <property type="gene ID" value="ENSHCOG00000006862.1"/>
</dbReference>
<dbReference type="FunFam" id="4.10.91.10:FF:000001">
    <property type="entry name" value="Cytochrome c oxidase subunit 7A1, mitochondrial"/>
    <property type="match status" value="1"/>
</dbReference>
<dbReference type="AlphaFoldDB" id="A0A3Q2XXS1"/>
<evidence type="ECO:0000256" key="10">
    <source>
        <dbReference type="ARBA" id="ARBA00023128"/>
    </source>
</evidence>
<dbReference type="Pfam" id="PF02238">
    <property type="entry name" value="COX7a"/>
    <property type="match status" value="1"/>
</dbReference>
<reference evidence="15" key="2">
    <citation type="submission" date="2025-09" db="UniProtKB">
        <authorList>
            <consortium name="Ensembl"/>
        </authorList>
    </citation>
    <scope>IDENTIFICATION</scope>
</reference>
<dbReference type="CDD" id="cd00928">
    <property type="entry name" value="Cyt_c_Oxidase_VIIa"/>
    <property type="match status" value="1"/>
</dbReference>
<dbReference type="PANTHER" id="PTHR10510">
    <property type="entry name" value="CYTOCHROME C OXIDASE POLYPEPTIDE 7A"/>
    <property type="match status" value="1"/>
</dbReference>
<dbReference type="GO" id="GO:0097250">
    <property type="term" value="P:mitochondrial respirasome assembly"/>
    <property type="evidence" value="ECO:0007669"/>
    <property type="project" value="TreeGrafter"/>
</dbReference>
<dbReference type="GO" id="GO:0006123">
    <property type="term" value="P:mitochondrial electron transport, cytochrome c to oxygen"/>
    <property type="evidence" value="ECO:0007669"/>
    <property type="project" value="InterPro"/>
</dbReference>
<evidence type="ECO:0000256" key="7">
    <source>
        <dbReference type="ARBA" id="ARBA00022989"/>
    </source>
</evidence>
<evidence type="ECO:0000256" key="1">
    <source>
        <dbReference type="ARBA" id="ARBA00004434"/>
    </source>
</evidence>
<protein>
    <recommendedName>
        <fullName evidence="12">Cytochrome c oxidase subunit 7A2, mitochondrial</fullName>
    </recommendedName>
    <alternativeName>
        <fullName evidence="13">Cytochrome c oxidase subunit VIIa-liver/heart</fullName>
    </alternativeName>
</protein>
<feature type="transmembrane region" description="Helical" evidence="14">
    <location>
        <begin position="111"/>
        <end position="132"/>
    </location>
</feature>
<evidence type="ECO:0000313" key="15">
    <source>
        <dbReference type="Ensembl" id="ENSHCOP00000005221.1"/>
    </source>
</evidence>
<keyword evidence="11 14" id="KW-0472">Membrane</keyword>
<comment type="pathway">
    <text evidence="2">Energy metabolism; oxidative phosphorylation.</text>
</comment>
<evidence type="ECO:0000256" key="12">
    <source>
        <dbReference type="ARBA" id="ARBA00040282"/>
    </source>
</evidence>
<evidence type="ECO:0000313" key="16">
    <source>
        <dbReference type="Proteomes" id="UP000264820"/>
    </source>
</evidence>
<dbReference type="InterPro" id="IPR036539">
    <property type="entry name" value="Cyt_c_oxidase_su7a_sf"/>
</dbReference>
<evidence type="ECO:0000256" key="2">
    <source>
        <dbReference type="ARBA" id="ARBA00004673"/>
    </source>
</evidence>
<dbReference type="SUPFAM" id="SSF81419">
    <property type="entry name" value="Mitochondrial cytochrome c oxidase subunit VIIa"/>
    <property type="match status" value="1"/>
</dbReference>
<keyword evidence="5" id="KW-0999">Mitochondrion inner membrane</keyword>
<sequence length="141" mass="15695">MRRSFGPLLSSVGRHHLCIVDGKPLVWVDRDAEEAGVGVDHPGGVALLQVEQHRWLVEEREHRHALQQVARRTFCGSARRPVENQVPKNQKLFQEDNGIPVHLKGGTTDALLYRATMTLTVLGAAYVVYELLKAASPQKKA</sequence>
<keyword evidence="9" id="KW-0560">Oxidoreductase</keyword>
<dbReference type="GO" id="GO:0005743">
    <property type="term" value="C:mitochondrial inner membrane"/>
    <property type="evidence" value="ECO:0007669"/>
    <property type="project" value="UniProtKB-SubCell"/>
</dbReference>
<dbReference type="GO" id="GO:0002082">
    <property type="term" value="P:regulation of oxidative phosphorylation"/>
    <property type="evidence" value="ECO:0007669"/>
    <property type="project" value="TreeGrafter"/>
</dbReference>
<dbReference type="GO" id="GO:0045277">
    <property type="term" value="C:respiratory chain complex IV"/>
    <property type="evidence" value="ECO:0007669"/>
    <property type="project" value="InterPro"/>
</dbReference>
<dbReference type="Gene3D" id="4.10.91.10">
    <property type="entry name" value="Cytochrome c oxidase, subunit VIIa"/>
    <property type="match status" value="1"/>
</dbReference>
<keyword evidence="16" id="KW-1185">Reference proteome</keyword>
<evidence type="ECO:0000256" key="4">
    <source>
        <dbReference type="ARBA" id="ARBA00022692"/>
    </source>
</evidence>
<evidence type="ECO:0000256" key="3">
    <source>
        <dbReference type="ARBA" id="ARBA00009331"/>
    </source>
</evidence>
<evidence type="ECO:0000256" key="5">
    <source>
        <dbReference type="ARBA" id="ARBA00022792"/>
    </source>
</evidence>
<comment type="similarity">
    <text evidence="3">Belongs to the cytochrome c oxidase VIIa family.</text>
</comment>
<dbReference type="InterPro" id="IPR003177">
    <property type="entry name" value="Cytc_oxidase_su7a_met"/>
</dbReference>
<keyword evidence="8" id="KW-0007">Acetylation</keyword>
<evidence type="ECO:0000256" key="13">
    <source>
        <dbReference type="ARBA" id="ARBA00042325"/>
    </source>
</evidence>
<keyword evidence="4 14" id="KW-0812">Transmembrane</keyword>
<comment type="subcellular location">
    <subcellularLocation>
        <location evidence="1">Mitochondrion inner membrane</location>
        <topology evidence="1">Single-pass membrane protein</topology>
    </subcellularLocation>
</comment>
<keyword evidence="6" id="KW-0809">Transit peptide</keyword>
<dbReference type="GeneTree" id="ENSGT00940000154550"/>
<name>A0A3Q2XXS1_HIPCM</name>
<dbReference type="GO" id="GO:0016491">
    <property type="term" value="F:oxidoreductase activity"/>
    <property type="evidence" value="ECO:0007669"/>
    <property type="project" value="UniProtKB-KW"/>
</dbReference>
<evidence type="ECO:0000256" key="11">
    <source>
        <dbReference type="ARBA" id="ARBA00023136"/>
    </source>
</evidence>
<dbReference type="STRING" id="109280.ENSHCOP00000005221"/>
<dbReference type="Proteomes" id="UP000264820">
    <property type="component" value="Unplaced"/>
</dbReference>
<evidence type="ECO:0000256" key="6">
    <source>
        <dbReference type="ARBA" id="ARBA00022946"/>
    </source>
</evidence>
<keyword evidence="10" id="KW-0496">Mitochondrion</keyword>
<keyword evidence="7 14" id="KW-1133">Transmembrane helix</keyword>
<dbReference type="InterPro" id="IPR039297">
    <property type="entry name" value="COX7a"/>
</dbReference>
<reference evidence="15" key="1">
    <citation type="submission" date="2025-08" db="UniProtKB">
        <authorList>
            <consortium name="Ensembl"/>
        </authorList>
    </citation>
    <scope>IDENTIFICATION</scope>
</reference>
<evidence type="ECO:0000256" key="8">
    <source>
        <dbReference type="ARBA" id="ARBA00022990"/>
    </source>
</evidence>
<evidence type="ECO:0000256" key="9">
    <source>
        <dbReference type="ARBA" id="ARBA00023002"/>
    </source>
</evidence>
<evidence type="ECO:0000256" key="14">
    <source>
        <dbReference type="SAM" id="Phobius"/>
    </source>
</evidence>
<organism evidence="15 16">
    <name type="scientific">Hippocampus comes</name>
    <name type="common">Tiger tail seahorse</name>
    <dbReference type="NCBI Taxonomy" id="109280"/>
    <lineage>
        <taxon>Eukaryota</taxon>
        <taxon>Metazoa</taxon>
        <taxon>Chordata</taxon>
        <taxon>Craniata</taxon>
        <taxon>Vertebrata</taxon>
        <taxon>Euteleostomi</taxon>
        <taxon>Actinopterygii</taxon>
        <taxon>Neopterygii</taxon>
        <taxon>Teleostei</taxon>
        <taxon>Neoteleostei</taxon>
        <taxon>Acanthomorphata</taxon>
        <taxon>Syngnathiaria</taxon>
        <taxon>Syngnathiformes</taxon>
        <taxon>Syngnathoidei</taxon>
        <taxon>Syngnathidae</taxon>
        <taxon>Hippocampus</taxon>
    </lineage>
</organism>
<dbReference type="PANTHER" id="PTHR10510:SF15">
    <property type="entry name" value="CYTOCHROME C OXIDASE SUBUNIT 7A2, MITOCHONDRIAL"/>
    <property type="match status" value="1"/>
</dbReference>